<dbReference type="RefSeq" id="WP_356958856.1">
    <property type="nucleotide sequence ID" value="NZ_JBEYBD010000018.1"/>
</dbReference>
<protein>
    <submittedName>
        <fullName evidence="2">Uncharacterized protein</fullName>
    </submittedName>
</protein>
<name>A0ABV2WVW7_9NOCA</name>
<reference evidence="2 3" key="1">
    <citation type="submission" date="2024-06" db="EMBL/GenBank/DDBJ databases">
        <title>The Natural Products Discovery Center: Release of the First 8490 Sequenced Strains for Exploring Actinobacteria Biosynthetic Diversity.</title>
        <authorList>
            <person name="Kalkreuter E."/>
            <person name="Kautsar S.A."/>
            <person name="Yang D."/>
            <person name="Bader C.D."/>
            <person name="Teijaro C.N."/>
            <person name="Fluegel L."/>
            <person name="Davis C.M."/>
            <person name="Simpson J.R."/>
            <person name="Lauterbach L."/>
            <person name="Steele A.D."/>
            <person name="Gui C."/>
            <person name="Meng S."/>
            <person name="Li G."/>
            <person name="Viehrig K."/>
            <person name="Ye F."/>
            <person name="Su P."/>
            <person name="Kiefer A.F."/>
            <person name="Nichols A."/>
            <person name="Cepeda A.J."/>
            <person name="Yan W."/>
            <person name="Fan B."/>
            <person name="Jiang Y."/>
            <person name="Adhikari A."/>
            <person name="Zheng C.-J."/>
            <person name="Schuster L."/>
            <person name="Cowan T.M."/>
            <person name="Smanski M.J."/>
            <person name="Chevrette M.G."/>
            <person name="De Carvalho L.P.S."/>
            <person name="Shen B."/>
        </authorList>
    </citation>
    <scope>NUCLEOTIDE SEQUENCE [LARGE SCALE GENOMIC DNA]</scope>
    <source>
        <strain evidence="2 3">NPDC019708</strain>
    </source>
</reference>
<evidence type="ECO:0000256" key="1">
    <source>
        <dbReference type="SAM" id="MobiDB-lite"/>
    </source>
</evidence>
<accession>A0ABV2WVW7</accession>
<gene>
    <name evidence="2" type="ORF">ABZ510_24635</name>
</gene>
<evidence type="ECO:0000313" key="2">
    <source>
        <dbReference type="EMBL" id="MEU1955039.1"/>
    </source>
</evidence>
<evidence type="ECO:0000313" key="3">
    <source>
        <dbReference type="Proteomes" id="UP001550628"/>
    </source>
</evidence>
<feature type="region of interest" description="Disordered" evidence="1">
    <location>
        <begin position="291"/>
        <end position="320"/>
    </location>
</feature>
<dbReference type="Proteomes" id="UP001550628">
    <property type="component" value="Unassembled WGS sequence"/>
</dbReference>
<keyword evidence="3" id="KW-1185">Reference proteome</keyword>
<dbReference type="EMBL" id="JBEYBF010000020">
    <property type="protein sequence ID" value="MEU1955039.1"/>
    <property type="molecule type" value="Genomic_DNA"/>
</dbReference>
<organism evidence="2 3">
    <name type="scientific">Nocardia rhamnosiphila</name>
    <dbReference type="NCBI Taxonomy" id="426716"/>
    <lineage>
        <taxon>Bacteria</taxon>
        <taxon>Bacillati</taxon>
        <taxon>Actinomycetota</taxon>
        <taxon>Actinomycetes</taxon>
        <taxon>Mycobacteriales</taxon>
        <taxon>Nocardiaceae</taxon>
        <taxon>Nocardia</taxon>
    </lineage>
</organism>
<proteinExistence type="predicted"/>
<sequence length="352" mass="38480">MSDIADRGPAAVPRPARCNHLRADDRGYPLIATIDQGPSPDFGALSEQRKLALATFDLCAVCALPFRDDLRWQVMFEETDEDVTTSEAPVHEICGLYAAQICPFVSSPYARLSRGEGRKGERRAEFVVLSGYQETMAVYGKTSDIQSDAVLHFDMGGYVRRYVLRTREDAAAAYSAALATEGLIELDQQERQIVELLCSPTELESEDSGAVMAGAAWQIGAAFCGGVTQVQGLDRFNKHPFTSIAVQALQDRIVRESANDFPDQYTRAAMQWLSSRSRLPTTLAGWRRDGRRRYGHGLKSGASQDKSAERRKAQRKKQTAARVCVEVAGGVAARSGATPPGVSRKMLSALAD</sequence>
<comment type="caution">
    <text evidence="2">The sequence shown here is derived from an EMBL/GenBank/DDBJ whole genome shotgun (WGS) entry which is preliminary data.</text>
</comment>
<feature type="non-terminal residue" evidence="2">
    <location>
        <position position="352"/>
    </location>
</feature>